<evidence type="ECO:0000313" key="10">
    <source>
        <dbReference type="Proteomes" id="UP000007241"/>
    </source>
</evidence>
<dbReference type="AlphaFoldDB" id="F4NUP8"/>
<keyword evidence="3 7" id="KW-0812">Transmembrane</keyword>
<organism evidence="9 10">
    <name type="scientific">Batrachochytrium dendrobatidis (strain JAM81 / FGSC 10211)</name>
    <name type="common">Frog chytrid fungus</name>
    <dbReference type="NCBI Taxonomy" id="684364"/>
    <lineage>
        <taxon>Eukaryota</taxon>
        <taxon>Fungi</taxon>
        <taxon>Fungi incertae sedis</taxon>
        <taxon>Chytridiomycota</taxon>
        <taxon>Chytridiomycota incertae sedis</taxon>
        <taxon>Chytridiomycetes</taxon>
        <taxon>Rhizophydiales</taxon>
        <taxon>Rhizophydiales incertae sedis</taxon>
        <taxon>Batrachochytrium</taxon>
    </lineage>
</organism>
<proteinExistence type="predicted"/>
<dbReference type="FunCoup" id="F4NUP8">
    <property type="interactions" value="63"/>
</dbReference>
<dbReference type="InterPro" id="IPR036259">
    <property type="entry name" value="MFS_trans_sf"/>
</dbReference>
<feature type="transmembrane region" description="Helical" evidence="7">
    <location>
        <begin position="493"/>
        <end position="512"/>
    </location>
</feature>
<keyword evidence="5 7" id="KW-0472">Membrane</keyword>
<evidence type="ECO:0000256" key="2">
    <source>
        <dbReference type="ARBA" id="ARBA00022448"/>
    </source>
</evidence>
<dbReference type="Proteomes" id="UP000007241">
    <property type="component" value="Unassembled WGS sequence"/>
</dbReference>
<feature type="compositionally biased region" description="Polar residues" evidence="6">
    <location>
        <begin position="47"/>
        <end position="59"/>
    </location>
</feature>
<keyword evidence="4 7" id="KW-1133">Transmembrane helix</keyword>
<feature type="transmembrane region" description="Helical" evidence="7">
    <location>
        <begin position="262"/>
        <end position="284"/>
    </location>
</feature>
<name>F4NUP8_BATDJ</name>
<dbReference type="CDD" id="cd17330">
    <property type="entry name" value="MFS_SLC46_TetA_like"/>
    <property type="match status" value="1"/>
</dbReference>
<dbReference type="GeneID" id="18237726"/>
<protein>
    <recommendedName>
        <fullName evidence="8">Major facilitator superfamily (MFS) profile domain-containing protein</fullName>
    </recommendedName>
</protein>
<feature type="compositionally biased region" description="Low complexity" evidence="6">
    <location>
        <begin position="23"/>
        <end position="36"/>
    </location>
</feature>
<feature type="domain" description="Major facilitator superfamily (MFS) profile" evidence="8">
    <location>
        <begin position="89"/>
        <end position="556"/>
    </location>
</feature>
<dbReference type="OrthoDB" id="419616at2759"/>
<dbReference type="EMBL" id="GL882879">
    <property type="protein sequence ID" value="EGF84034.1"/>
    <property type="molecule type" value="Genomic_DNA"/>
</dbReference>
<feature type="transmembrane region" description="Helical" evidence="7">
    <location>
        <begin position="398"/>
        <end position="417"/>
    </location>
</feature>
<evidence type="ECO:0000256" key="7">
    <source>
        <dbReference type="SAM" id="Phobius"/>
    </source>
</evidence>
<accession>F4NUP8</accession>
<feature type="transmembrane region" description="Helical" evidence="7">
    <location>
        <begin position="161"/>
        <end position="178"/>
    </location>
</feature>
<feature type="transmembrane region" description="Helical" evidence="7">
    <location>
        <begin position="532"/>
        <end position="551"/>
    </location>
</feature>
<evidence type="ECO:0000256" key="5">
    <source>
        <dbReference type="ARBA" id="ARBA00023136"/>
    </source>
</evidence>
<feature type="transmembrane region" description="Helical" evidence="7">
    <location>
        <begin position="190"/>
        <end position="207"/>
    </location>
</feature>
<keyword evidence="10" id="KW-1185">Reference proteome</keyword>
<evidence type="ECO:0000256" key="3">
    <source>
        <dbReference type="ARBA" id="ARBA00022692"/>
    </source>
</evidence>
<evidence type="ECO:0000256" key="6">
    <source>
        <dbReference type="SAM" id="MobiDB-lite"/>
    </source>
</evidence>
<sequence>MTHSSLLQSQSSPLAIVYPESLGSSSLSPTRLSQSSERTVVDRNDTLQDSCNSNTTSEDGNQECALQRSLNNHNDPNSKSEPISLPVFRVMVLASALFCNTFMASMLLPFLSFMVSDFGIAPTPKDIGKYSGYLVSSYMVGQFLFSYRWGYMSDVYGRRPILIIGLLLTGTSFLIFGFSKTYTMALASRFANGLVNGIMGVCMTYMSEITNETNQGSGFAILGTARASGIVLGPIVGGFLSAPSTKYPKWFPKKSLFDIYPYSLPCMIGFSVATTGGILAIAVLKETKILASHTDLPTHSTAFPVQDQDECISAETEQSTERSPLLSASAPLNPTRIQHTQPEPILQLLRSLPVFLTISLYTNLNSTYIQYDELFSIWSRLPPSQGGLGFTSSDQGTGFAIGGACLFIYQIFIYSHVERHFGTLQTFRIGALISLPGFALLSFATNYSQTNRTFMWCMVAVAQITRTVGGLQAFTSMFVMISNSVLPRSRGSVNGFAQTFGAFGKMIGPIIAGNGFSWSLQNSLGPPFDYRFMFLMLIFQQIVTLLLSLGLDKSINHRLSEEQDIME</sequence>
<reference evidence="9 10" key="1">
    <citation type="submission" date="2009-12" db="EMBL/GenBank/DDBJ databases">
        <title>The draft genome of Batrachochytrium dendrobatidis.</title>
        <authorList>
            <consortium name="US DOE Joint Genome Institute (JGI-PGF)"/>
            <person name="Kuo A."/>
            <person name="Salamov A."/>
            <person name="Schmutz J."/>
            <person name="Lucas S."/>
            <person name="Pitluck S."/>
            <person name="Rosenblum E."/>
            <person name="Stajich J."/>
            <person name="Eisen M."/>
            <person name="Grigoriev I.V."/>
        </authorList>
    </citation>
    <scope>NUCLEOTIDE SEQUENCE [LARGE SCALE GENOMIC DNA]</scope>
    <source>
        <strain evidence="10">JAM81 / FGSC 10211</strain>
    </source>
</reference>
<dbReference type="InterPro" id="IPR011701">
    <property type="entry name" value="MFS"/>
</dbReference>
<dbReference type="SUPFAM" id="SSF103473">
    <property type="entry name" value="MFS general substrate transporter"/>
    <property type="match status" value="1"/>
</dbReference>
<feature type="transmembrane region" description="Helical" evidence="7">
    <location>
        <begin position="87"/>
        <end position="110"/>
    </location>
</feature>
<evidence type="ECO:0000313" key="9">
    <source>
        <dbReference type="EMBL" id="EGF84034.1"/>
    </source>
</evidence>
<dbReference type="GO" id="GO:0022857">
    <property type="term" value="F:transmembrane transporter activity"/>
    <property type="evidence" value="ECO:0007669"/>
    <property type="project" value="InterPro"/>
</dbReference>
<evidence type="ECO:0000259" key="8">
    <source>
        <dbReference type="PROSITE" id="PS50850"/>
    </source>
</evidence>
<dbReference type="PROSITE" id="PS50850">
    <property type="entry name" value="MFS"/>
    <property type="match status" value="1"/>
</dbReference>
<feature type="transmembrane region" description="Helical" evidence="7">
    <location>
        <begin position="429"/>
        <end position="447"/>
    </location>
</feature>
<dbReference type="Gene3D" id="1.20.1250.20">
    <property type="entry name" value="MFS general substrate transporter like domains"/>
    <property type="match status" value="1"/>
</dbReference>
<evidence type="ECO:0000256" key="1">
    <source>
        <dbReference type="ARBA" id="ARBA00004141"/>
    </source>
</evidence>
<dbReference type="PANTHER" id="PTHR23504:SF117">
    <property type="entry name" value="MAJOR FACILITATOR SUPERFAMILY PROTEIN"/>
    <property type="match status" value="1"/>
</dbReference>
<feature type="transmembrane region" description="Helical" evidence="7">
    <location>
        <begin position="453"/>
        <end position="481"/>
    </location>
</feature>
<dbReference type="PRINTS" id="PR01035">
    <property type="entry name" value="TCRTETA"/>
</dbReference>
<gene>
    <name evidence="9" type="ORF">BATDEDRAFT_21705</name>
</gene>
<comment type="subcellular location">
    <subcellularLocation>
        <location evidence="1">Membrane</location>
        <topology evidence="1">Multi-pass membrane protein</topology>
    </subcellularLocation>
</comment>
<evidence type="ECO:0000256" key="4">
    <source>
        <dbReference type="ARBA" id="ARBA00022989"/>
    </source>
</evidence>
<dbReference type="OMA" id="AWWACGI"/>
<dbReference type="RefSeq" id="XP_006675358.1">
    <property type="nucleotide sequence ID" value="XM_006675295.1"/>
</dbReference>
<feature type="transmembrane region" description="Helical" evidence="7">
    <location>
        <begin position="130"/>
        <end position="149"/>
    </location>
</feature>
<dbReference type="PANTHER" id="PTHR23504">
    <property type="entry name" value="MAJOR FACILITATOR SUPERFAMILY DOMAIN-CONTAINING PROTEIN 10"/>
    <property type="match status" value="1"/>
</dbReference>
<feature type="region of interest" description="Disordered" evidence="6">
    <location>
        <begin position="23"/>
        <end position="62"/>
    </location>
</feature>
<dbReference type="GO" id="GO:0016020">
    <property type="term" value="C:membrane"/>
    <property type="evidence" value="ECO:0007669"/>
    <property type="project" value="UniProtKB-SubCell"/>
</dbReference>
<dbReference type="Pfam" id="PF07690">
    <property type="entry name" value="MFS_1"/>
    <property type="match status" value="1"/>
</dbReference>
<dbReference type="HOGENOM" id="CLU_001265_54_2_1"/>
<dbReference type="InterPro" id="IPR001958">
    <property type="entry name" value="Tet-R_TetA/multi-R_MdtG-like"/>
</dbReference>
<feature type="transmembrane region" description="Helical" evidence="7">
    <location>
        <begin position="219"/>
        <end position="242"/>
    </location>
</feature>
<keyword evidence="2" id="KW-0813">Transport</keyword>
<dbReference type="InterPro" id="IPR020846">
    <property type="entry name" value="MFS_dom"/>
</dbReference>
<dbReference type="InParanoid" id="F4NUP8"/>